<feature type="transmembrane region" description="Helical" evidence="1">
    <location>
        <begin position="31"/>
        <end position="53"/>
    </location>
</feature>
<feature type="transmembrane region" description="Helical" evidence="1">
    <location>
        <begin position="137"/>
        <end position="156"/>
    </location>
</feature>
<feature type="domain" description="DUF6534" evidence="2">
    <location>
        <begin position="184"/>
        <end position="269"/>
    </location>
</feature>
<feature type="transmembrane region" description="Helical" evidence="1">
    <location>
        <begin position="211"/>
        <end position="238"/>
    </location>
</feature>
<feature type="transmembrane region" description="Helical" evidence="1">
    <location>
        <begin position="244"/>
        <end position="267"/>
    </location>
</feature>
<evidence type="ECO:0000313" key="4">
    <source>
        <dbReference type="Proteomes" id="UP000305948"/>
    </source>
</evidence>
<proteinExistence type="predicted"/>
<keyword evidence="4" id="KW-1185">Reference proteome</keyword>
<dbReference type="EMBL" id="ML213510">
    <property type="protein sequence ID" value="TFK51651.1"/>
    <property type="molecule type" value="Genomic_DNA"/>
</dbReference>
<dbReference type="OrthoDB" id="2745105at2759"/>
<keyword evidence="1" id="KW-0812">Transmembrane</keyword>
<dbReference type="Pfam" id="PF20152">
    <property type="entry name" value="DUF6534"/>
    <property type="match status" value="1"/>
</dbReference>
<gene>
    <name evidence="3" type="ORF">OE88DRAFT_1446560</name>
</gene>
<dbReference type="Proteomes" id="UP000305948">
    <property type="component" value="Unassembled WGS sequence"/>
</dbReference>
<dbReference type="AlphaFoldDB" id="A0A5C3NCQ5"/>
<name>A0A5C3NCQ5_9AGAM</name>
<dbReference type="InterPro" id="IPR045339">
    <property type="entry name" value="DUF6534"/>
</dbReference>
<evidence type="ECO:0000259" key="2">
    <source>
        <dbReference type="Pfam" id="PF20152"/>
    </source>
</evidence>
<dbReference type="PANTHER" id="PTHR40465:SF1">
    <property type="entry name" value="DUF6534 DOMAIN-CONTAINING PROTEIN"/>
    <property type="match status" value="1"/>
</dbReference>
<dbReference type="PANTHER" id="PTHR40465">
    <property type="entry name" value="CHROMOSOME 1, WHOLE GENOME SHOTGUN SEQUENCE"/>
    <property type="match status" value="1"/>
</dbReference>
<keyword evidence="1" id="KW-0472">Membrane</keyword>
<feature type="transmembrane region" description="Helical" evidence="1">
    <location>
        <begin position="176"/>
        <end position="199"/>
    </location>
</feature>
<protein>
    <recommendedName>
        <fullName evidence="2">DUF6534 domain-containing protein</fullName>
    </recommendedName>
</protein>
<sequence length="303" mass="33152">MKETIASSGISFSLSSMATDAISLPSLLGPAFIGDFVAFILYGLTTAQMLAYLRGSRRDSPSFRAIICFLWTLDTLHMAIATYLGYHYFIMGRVRKRSLLLIDWSIVALVIVTYTNDMIIRFIFTSRIWLISGRNRPLLAAIIILTLLVFASATGASVKVAQARSFPGLSAIAMLLYLSFSSFVVADAMIAISLCTYLWKGRTQFKATNSLLSTLIIFSVHTGALTSTCALASLIAYATSPQSLTFIGIYLVTGKLYLNALLAYLNARVSLRGTQPRIQVVPLSGHPSADPDAEDQHRRLTII</sequence>
<keyword evidence="1" id="KW-1133">Transmembrane helix</keyword>
<feature type="transmembrane region" description="Helical" evidence="1">
    <location>
        <begin position="65"/>
        <end position="86"/>
    </location>
</feature>
<evidence type="ECO:0000313" key="3">
    <source>
        <dbReference type="EMBL" id="TFK51651.1"/>
    </source>
</evidence>
<reference evidence="3 4" key="1">
    <citation type="journal article" date="2019" name="Nat. Ecol. Evol.">
        <title>Megaphylogeny resolves global patterns of mushroom evolution.</title>
        <authorList>
            <person name="Varga T."/>
            <person name="Krizsan K."/>
            <person name="Foldi C."/>
            <person name="Dima B."/>
            <person name="Sanchez-Garcia M."/>
            <person name="Sanchez-Ramirez S."/>
            <person name="Szollosi G.J."/>
            <person name="Szarkandi J.G."/>
            <person name="Papp V."/>
            <person name="Albert L."/>
            <person name="Andreopoulos W."/>
            <person name="Angelini C."/>
            <person name="Antonin V."/>
            <person name="Barry K.W."/>
            <person name="Bougher N.L."/>
            <person name="Buchanan P."/>
            <person name="Buyck B."/>
            <person name="Bense V."/>
            <person name="Catcheside P."/>
            <person name="Chovatia M."/>
            <person name="Cooper J."/>
            <person name="Damon W."/>
            <person name="Desjardin D."/>
            <person name="Finy P."/>
            <person name="Geml J."/>
            <person name="Haridas S."/>
            <person name="Hughes K."/>
            <person name="Justo A."/>
            <person name="Karasinski D."/>
            <person name="Kautmanova I."/>
            <person name="Kiss B."/>
            <person name="Kocsube S."/>
            <person name="Kotiranta H."/>
            <person name="LaButti K.M."/>
            <person name="Lechner B.E."/>
            <person name="Liimatainen K."/>
            <person name="Lipzen A."/>
            <person name="Lukacs Z."/>
            <person name="Mihaltcheva S."/>
            <person name="Morgado L.N."/>
            <person name="Niskanen T."/>
            <person name="Noordeloos M.E."/>
            <person name="Ohm R.A."/>
            <person name="Ortiz-Santana B."/>
            <person name="Ovrebo C."/>
            <person name="Racz N."/>
            <person name="Riley R."/>
            <person name="Savchenko A."/>
            <person name="Shiryaev A."/>
            <person name="Soop K."/>
            <person name="Spirin V."/>
            <person name="Szebenyi C."/>
            <person name="Tomsovsky M."/>
            <person name="Tulloss R.E."/>
            <person name="Uehling J."/>
            <person name="Grigoriev I.V."/>
            <person name="Vagvolgyi C."/>
            <person name="Papp T."/>
            <person name="Martin F.M."/>
            <person name="Miettinen O."/>
            <person name="Hibbett D.S."/>
            <person name="Nagy L.G."/>
        </authorList>
    </citation>
    <scope>NUCLEOTIDE SEQUENCE [LARGE SCALE GENOMIC DNA]</scope>
    <source>
        <strain evidence="3 4">OMC1185</strain>
    </source>
</reference>
<accession>A0A5C3NCQ5</accession>
<organism evidence="3 4">
    <name type="scientific">Heliocybe sulcata</name>
    <dbReference type="NCBI Taxonomy" id="5364"/>
    <lineage>
        <taxon>Eukaryota</taxon>
        <taxon>Fungi</taxon>
        <taxon>Dikarya</taxon>
        <taxon>Basidiomycota</taxon>
        <taxon>Agaricomycotina</taxon>
        <taxon>Agaricomycetes</taxon>
        <taxon>Gloeophyllales</taxon>
        <taxon>Gloeophyllaceae</taxon>
        <taxon>Heliocybe</taxon>
    </lineage>
</organism>
<dbReference type="STRING" id="5364.A0A5C3NCQ5"/>
<evidence type="ECO:0000256" key="1">
    <source>
        <dbReference type="SAM" id="Phobius"/>
    </source>
</evidence>
<feature type="transmembrane region" description="Helical" evidence="1">
    <location>
        <begin position="98"/>
        <end position="116"/>
    </location>
</feature>